<dbReference type="SMART" id="SM00298">
    <property type="entry name" value="CHROMO"/>
    <property type="match status" value="1"/>
</dbReference>
<evidence type="ECO:0000259" key="1">
    <source>
        <dbReference type="PROSITE" id="PS50013"/>
    </source>
</evidence>
<dbReference type="PROSITE" id="PS50013">
    <property type="entry name" value="CHROMO_2"/>
    <property type="match status" value="1"/>
</dbReference>
<proteinExistence type="predicted"/>
<sequence>MTPNEAKGKVMDADLSHNQVEAERIEKEFDVGSSVLYRLKKQAFGKESARWSNAVYTIVGIDGYRVQIRSRNGHTLYKAPNDLKMVITETTDATINRGDILEAEKILGHKTIRSGKYKYLVRWVSDEPDSWEPQDNLRLVSKTRRTTLEKEYWG</sequence>
<reference evidence="2" key="1">
    <citation type="submission" date="2023-04" db="EMBL/GenBank/DDBJ databases">
        <title>Phytophthora lilii NBRC 32176.</title>
        <authorList>
            <person name="Ichikawa N."/>
            <person name="Sato H."/>
            <person name="Tonouchi N."/>
        </authorList>
    </citation>
    <scope>NUCLEOTIDE SEQUENCE</scope>
    <source>
        <strain evidence="2">NBRC 32176</strain>
    </source>
</reference>
<name>A0A9W6X738_9STRA</name>
<dbReference type="InterPro" id="IPR023780">
    <property type="entry name" value="Chromo_domain"/>
</dbReference>
<comment type="caution">
    <text evidence="2">The sequence shown here is derived from an EMBL/GenBank/DDBJ whole genome shotgun (WGS) entry which is preliminary data.</text>
</comment>
<keyword evidence="3" id="KW-1185">Reference proteome</keyword>
<accession>A0A9W6X738</accession>
<dbReference type="EMBL" id="BSXW01001025">
    <property type="protein sequence ID" value="GMF32918.1"/>
    <property type="molecule type" value="Genomic_DNA"/>
</dbReference>
<dbReference type="CDD" id="cd00024">
    <property type="entry name" value="CD_CSD"/>
    <property type="match status" value="1"/>
</dbReference>
<dbReference type="InterPro" id="IPR016197">
    <property type="entry name" value="Chromo-like_dom_sf"/>
</dbReference>
<dbReference type="SUPFAM" id="SSF54160">
    <property type="entry name" value="Chromo domain-like"/>
    <property type="match status" value="1"/>
</dbReference>
<dbReference type="InterPro" id="IPR000953">
    <property type="entry name" value="Chromo/chromo_shadow_dom"/>
</dbReference>
<dbReference type="Pfam" id="PF00385">
    <property type="entry name" value="Chromo"/>
    <property type="match status" value="1"/>
</dbReference>
<dbReference type="Proteomes" id="UP001165083">
    <property type="component" value="Unassembled WGS sequence"/>
</dbReference>
<evidence type="ECO:0000313" key="3">
    <source>
        <dbReference type="Proteomes" id="UP001165083"/>
    </source>
</evidence>
<dbReference type="Gene3D" id="2.40.50.40">
    <property type="match status" value="1"/>
</dbReference>
<gene>
    <name evidence="2" type="ORF">Plil01_001405200</name>
</gene>
<feature type="domain" description="Chromo" evidence="1">
    <location>
        <begin position="101"/>
        <end position="154"/>
    </location>
</feature>
<dbReference type="OrthoDB" id="6621683at2759"/>
<organism evidence="2 3">
    <name type="scientific">Phytophthora lilii</name>
    <dbReference type="NCBI Taxonomy" id="2077276"/>
    <lineage>
        <taxon>Eukaryota</taxon>
        <taxon>Sar</taxon>
        <taxon>Stramenopiles</taxon>
        <taxon>Oomycota</taxon>
        <taxon>Peronosporomycetes</taxon>
        <taxon>Peronosporales</taxon>
        <taxon>Peronosporaceae</taxon>
        <taxon>Phytophthora</taxon>
    </lineage>
</organism>
<dbReference type="AlphaFoldDB" id="A0A9W6X738"/>
<protein>
    <submittedName>
        <fullName evidence="2">Unnamed protein product</fullName>
    </submittedName>
</protein>
<evidence type="ECO:0000313" key="2">
    <source>
        <dbReference type="EMBL" id="GMF32918.1"/>
    </source>
</evidence>